<dbReference type="InterPro" id="IPR014710">
    <property type="entry name" value="RmlC-like_jellyroll"/>
</dbReference>
<evidence type="ECO:0000313" key="3">
    <source>
        <dbReference type="Proteomes" id="UP001342314"/>
    </source>
</evidence>
<dbReference type="Proteomes" id="UP001342314">
    <property type="component" value="Unassembled WGS sequence"/>
</dbReference>
<sequence>MSATAERALRKLVREYQDHNSSTVAELEAVPTPLAFSRFVAANRPVVIRGAGKETQVPALERWTDDNADAIVDGVFVEPANVQLRLSELLGKLREEQDEPTTTAPVYYVQTQNGNLDAEYLALLDDVGRDGPSFAREVFDPYENIYMVVRGTKTFTLLPPTEAYCLHERVFPHATYSFDPSTASFTVSRTTPPLSLPWIPVNPLSPNLAFHPRYALARPLRVTLHEGDMLYLPALWFHFVEQDVGFGPAGRGTRAAIAVNWWYDMRHDGLLWATYGMIRRLTLAVDGREEDDGEE</sequence>
<dbReference type="InterPro" id="IPR003347">
    <property type="entry name" value="JmjC_dom"/>
</dbReference>
<keyword evidence="3" id="KW-1185">Reference proteome</keyword>
<accession>A0AAV5GIP2</accession>
<organism evidence="2 3">
    <name type="scientific">Rhodotorula paludigena</name>
    <dbReference type="NCBI Taxonomy" id="86838"/>
    <lineage>
        <taxon>Eukaryota</taxon>
        <taxon>Fungi</taxon>
        <taxon>Dikarya</taxon>
        <taxon>Basidiomycota</taxon>
        <taxon>Pucciniomycotina</taxon>
        <taxon>Microbotryomycetes</taxon>
        <taxon>Sporidiobolales</taxon>
        <taxon>Sporidiobolaceae</taxon>
        <taxon>Rhodotorula</taxon>
    </lineage>
</organism>
<gene>
    <name evidence="2" type="ORF">Rhopal_002778-T1</name>
</gene>
<dbReference type="SMART" id="SM00558">
    <property type="entry name" value="JmjC"/>
    <property type="match status" value="1"/>
</dbReference>
<dbReference type="PANTHER" id="PTHR12461">
    <property type="entry name" value="HYPOXIA-INDUCIBLE FACTOR 1 ALPHA INHIBITOR-RELATED"/>
    <property type="match status" value="1"/>
</dbReference>
<name>A0AAV5GIP2_9BASI</name>
<evidence type="ECO:0000259" key="1">
    <source>
        <dbReference type="PROSITE" id="PS51184"/>
    </source>
</evidence>
<dbReference type="Gene3D" id="2.60.120.10">
    <property type="entry name" value="Jelly Rolls"/>
    <property type="match status" value="2"/>
</dbReference>
<feature type="domain" description="JmjC" evidence="1">
    <location>
        <begin position="93"/>
        <end position="278"/>
    </location>
</feature>
<dbReference type="EMBL" id="BQKY01000005">
    <property type="protein sequence ID" value="GJN89789.1"/>
    <property type="molecule type" value="Genomic_DNA"/>
</dbReference>
<dbReference type="Pfam" id="PF13621">
    <property type="entry name" value="Cupin_8"/>
    <property type="match status" value="1"/>
</dbReference>
<comment type="caution">
    <text evidence="2">The sequence shown here is derived from an EMBL/GenBank/DDBJ whole genome shotgun (WGS) entry which is preliminary data.</text>
</comment>
<proteinExistence type="predicted"/>
<dbReference type="PROSITE" id="PS51184">
    <property type="entry name" value="JMJC"/>
    <property type="match status" value="1"/>
</dbReference>
<dbReference type="PANTHER" id="PTHR12461:SF99">
    <property type="entry name" value="BIFUNCTIONAL PEPTIDASE AND (3S)-LYSYL HYDROXYLASE JMJD7"/>
    <property type="match status" value="1"/>
</dbReference>
<protein>
    <recommendedName>
        <fullName evidence="1">JmjC domain-containing protein</fullName>
    </recommendedName>
</protein>
<reference evidence="2 3" key="1">
    <citation type="submission" date="2021-12" db="EMBL/GenBank/DDBJ databases">
        <title>High titer production of polyol ester of fatty acids by Rhodotorula paludigena BS15 towards product separation-free biomass refinery.</title>
        <authorList>
            <person name="Mano J."/>
            <person name="Ono H."/>
            <person name="Tanaka T."/>
            <person name="Naito K."/>
            <person name="Sushida H."/>
            <person name="Ike M."/>
            <person name="Tokuyasu K."/>
            <person name="Kitaoka M."/>
        </authorList>
    </citation>
    <scope>NUCLEOTIDE SEQUENCE [LARGE SCALE GENOMIC DNA]</scope>
    <source>
        <strain evidence="2 3">BS15</strain>
    </source>
</reference>
<dbReference type="SUPFAM" id="SSF51197">
    <property type="entry name" value="Clavaminate synthase-like"/>
    <property type="match status" value="1"/>
</dbReference>
<evidence type="ECO:0000313" key="2">
    <source>
        <dbReference type="EMBL" id="GJN89789.1"/>
    </source>
</evidence>
<dbReference type="InterPro" id="IPR041667">
    <property type="entry name" value="Cupin_8"/>
</dbReference>
<dbReference type="AlphaFoldDB" id="A0AAV5GIP2"/>